<reference evidence="2" key="2">
    <citation type="submission" date="2021-05" db="EMBL/GenBank/DDBJ databases">
        <authorList>
            <person name="Pain A."/>
        </authorList>
    </citation>
    <scope>NUCLEOTIDE SEQUENCE</scope>
    <source>
        <strain evidence="2">1802A</strain>
    </source>
</reference>
<proteinExistence type="predicted"/>
<comment type="caution">
    <text evidence="2">The sequence shown here is derived from an EMBL/GenBank/DDBJ whole genome shotgun (WGS) entry which is preliminary data.</text>
</comment>
<gene>
    <name evidence="2" type="ORF">X943_003686</name>
</gene>
<reference evidence="2" key="1">
    <citation type="journal article" date="2014" name="Nucleic Acids Res.">
        <title>The evolutionary dynamics of variant antigen genes in Babesia reveal a history of genomic innovation underlying host-parasite interaction.</title>
        <authorList>
            <person name="Jackson A.P."/>
            <person name="Otto T.D."/>
            <person name="Darby A."/>
            <person name="Ramaprasad A."/>
            <person name="Xia D."/>
            <person name="Echaide I.E."/>
            <person name="Farber M."/>
            <person name="Gahlot S."/>
            <person name="Gamble J."/>
            <person name="Gupta D."/>
            <person name="Gupta Y."/>
            <person name="Jackson L."/>
            <person name="Malandrin L."/>
            <person name="Malas T.B."/>
            <person name="Moussa E."/>
            <person name="Nair M."/>
            <person name="Reid A.J."/>
            <person name="Sanders M."/>
            <person name="Sharma J."/>
            <person name="Tracey A."/>
            <person name="Quail M.A."/>
            <person name="Weir W."/>
            <person name="Wastling J.M."/>
            <person name="Hall N."/>
            <person name="Willadsen P."/>
            <person name="Lingelbach K."/>
            <person name="Shiels B."/>
            <person name="Tait A."/>
            <person name="Berriman M."/>
            <person name="Allred D.R."/>
            <person name="Pain A."/>
        </authorList>
    </citation>
    <scope>NUCLEOTIDE SEQUENCE</scope>
    <source>
        <strain evidence="2">1802A</strain>
    </source>
</reference>
<keyword evidence="3" id="KW-1185">Reference proteome</keyword>
<evidence type="ECO:0000313" key="3">
    <source>
        <dbReference type="Proteomes" id="UP001195914"/>
    </source>
</evidence>
<feature type="region of interest" description="Disordered" evidence="1">
    <location>
        <begin position="345"/>
        <end position="372"/>
    </location>
</feature>
<protein>
    <submittedName>
        <fullName evidence="2">Secreted antigen 1</fullName>
    </submittedName>
</protein>
<accession>A0AAD9LGK6</accession>
<evidence type="ECO:0000256" key="1">
    <source>
        <dbReference type="SAM" id="MobiDB-lite"/>
    </source>
</evidence>
<dbReference type="EMBL" id="JAHBMH010000049">
    <property type="protein sequence ID" value="KAK1935541.1"/>
    <property type="molecule type" value="Genomic_DNA"/>
</dbReference>
<dbReference type="AlphaFoldDB" id="A0AAD9LGK6"/>
<feature type="compositionally biased region" description="Polar residues" evidence="1">
    <location>
        <begin position="345"/>
        <end position="357"/>
    </location>
</feature>
<feature type="non-terminal residue" evidence="2">
    <location>
        <position position="372"/>
    </location>
</feature>
<sequence length="372" mass="41022">MAGCDFEDPGSLKEILELLEKLNGSGTARSVSGAVSEKLDTEAKKYFKDSHLAAFLGLVFPGASLIRSTILDSSRGYDKYSGLNDTAHTGHSGCAEKISKALKRFLPQGYVALYYLYFMCSNDCSGIGGGTWNSYNVKDSGQKLSKWFTQKRLTPELIRRGFSQGDLDHSNDGQTVAPVIKQIITHDSAGPLQKVLVFLLFSCPWDDALTGHALCFLYTFCSKVSAEGSLEEKLKGYSGKLKTVCQDLQNPLQHFIFGSSHLFAVCQKNTNLFNELWDDEKFEAYVDWLKDHLKDIIESLEAMSSEASNWSISKVQGADNPGPFRFGFVFKNGWQDSTFKTALPSKTSPLTNSNPGSLNELKECLEVSPSST</sequence>
<evidence type="ECO:0000313" key="2">
    <source>
        <dbReference type="EMBL" id="KAK1935541.1"/>
    </source>
</evidence>
<dbReference type="Proteomes" id="UP001195914">
    <property type="component" value="Unassembled WGS sequence"/>
</dbReference>
<name>A0AAD9LGK6_BABDI</name>
<organism evidence="2 3">
    <name type="scientific">Babesia divergens</name>
    <dbReference type="NCBI Taxonomy" id="32595"/>
    <lineage>
        <taxon>Eukaryota</taxon>
        <taxon>Sar</taxon>
        <taxon>Alveolata</taxon>
        <taxon>Apicomplexa</taxon>
        <taxon>Aconoidasida</taxon>
        <taxon>Piroplasmida</taxon>
        <taxon>Babesiidae</taxon>
        <taxon>Babesia</taxon>
    </lineage>
</organism>